<feature type="domain" description="MacB-like periplasmic core" evidence="10">
    <location>
        <begin position="477"/>
        <end position="648"/>
    </location>
</feature>
<dbReference type="OrthoDB" id="9770036at2"/>
<evidence type="ECO:0000259" key="10">
    <source>
        <dbReference type="Pfam" id="PF12704"/>
    </source>
</evidence>
<feature type="transmembrane region" description="Helical" evidence="8">
    <location>
        <begin position="776"/>
        <end position="796"/>
    </location>
</feature>
<name>A0A4P6L5C4_9BURK</name>
<comment type="similarity">
    <text evidence="6">Belongs to the ABC-4 integral membrane protein family.</text>
</comment>
<feature type="transmembrane region" description="Helical" evidence="8">
    <location>
        <begin position="376"/>
        <end position="401"/>
    </location>
</feature>
<dbReference type="KEGG" id="plue:EWM63_30820"/>
<evidence type="ECO:0000256" key="7">
    <source>
        <dbReference type="SAM" id="MobiDB-lite"/>
    </source>
</evidence>
<feature type="transmembrane region" description="Helical" evidence="8">
    <location>
        <begin position="808"/>
        <end position="830"/>
    </location>
</feature>
<proteinExistence type="inferred from homology"/>
<feature type="transmembrane region" description="Helical" evidence="8">
    <location>
        <begin position="471"/>
        <end position="492"/>
    </location>
</feature>
<dbReference type="EMBL" id="CP035913">
    <property type="protein sequence ID" value="QBE66820.1"/>
    <property type="molecule type" value="Genomic_DNA"/>
</dbReference>
<keyword evidence="5 8" id="KW-0472">Membrane</keyword>
<evidence type="ECO:0000313" key="11">
    <source>
        <dbReference type="EMBL" id="QBE66820.1"/>
    </source>
</evidence>
<keyword evidence="2" id="KW-1003">Cell membrane</keyword>
<dbReference type="GO" id="GO:0005886">
    <property type="term" value="C:plasma membrane"/>
    <property type="evidence" value="ECO:0007669"/>
    <property type="project" value="UniProtKB-SubCell"/>
</dbReference>
<feature type="domain" description="MacB-like periplasmic core" evidence="10">
    <location>
        <begin position="51"/>
        <end position="272"/>
    </location>
</feature>
<evidence type="ECO:0000256" key="5">
    <source>
        <dbReference type="ARBA" id="ARBA00023136"/>
    </source>
</evidence>
<feature type="domain" description="ABC3 transporter permease C-terminal" evidence="9">
    <location>
        <begin position="335"/>
        <end position="448"/>
    </location>
</feature>
<feature type="transmembrane region" description="Helical" evidence="8">
    <location>
        <begin position="421"/>
        <end position="446"/>
    </location>
</feature>
<evidence type="ECO:0000256" key="3">
    <source>
        <dbReference type="ARBA" id="ARBA00022692"/>
    </source>
</evidence>
<feature type="transmembrane region" description="Helical" evidence="8">
    <location>
        <begin position="328"/>
        <end position="351"/>
    </location>
</feature>
<evidence type="ECO:0000256" key="4">
    <source>
        <dbReference type="ARBA" id="ARBA00022989"/>
    </source>
</evidence>
<comment type="subcellular location">
    <subcellularLocation>
        <location evidence="1">Cell membrane</location>
        <topology evidence="1">Multi-pass membrane protein</topology>
    </subcellularLocation>
</comment>
<dbReference type="AlphaFoldDB" id="A0A4P6L5C4"/>
<dbReference type="PANTHER" id="PTHR30572:SF4">
    <property type="entry name" value="ABC TRANSPORTER PERMEASE YTRF"/>
    <property type="match status" value="1"/>
</dbReference>
<protein>
    <submittedName>
        <fullName evidence="11">ABC transporter permease</fullName>
    </submittedName>
</protein>
<feature type="transmembrane region" description="Helical" evidence="8">
    <location>
        <begin position="718"/>
        <end position="740"/>
    </location>
</feature>
<dbReference type="Pfam" id="PF02687">
    <property type="entry name" value="FtsX"/>
    <property type="match status" value="1"/>
</dbReference>
<evidence type="ECO:0000256" key="2">
    <source>
        <dbReference type="ARBA" id="ARBA00022475"/>
    </source>
</evidence>
<dbReference type="InterPro" id="IPR025857">
    <property type="entry name" value="MacB_PCD"/>
</dbReference>
<evidence type="ECO:0000256" key="8">
    <source>
        <dbReference type="SAM" id="Phobius"/>
    </source>
</evidence>
<sequence length="843" mass="88274">MDDCNRPGARPMSAHDSSRPGSRVGPHFRRRVDFLILRTAWRALAAARWQTLLATSALALGLAVFTLLSGFVGHALGVNAHLPEGLYLVRQRDNTAAQAPWFDQAPMALARAAAALPGVAGATVLVPLRPEMKGLTVRAGGRLVPVQGLTVLPGFADMMGLRAIDGDVEAALARPDGIVLTRATALRLFGTADAVGRTLRAEGRVLRVAAVLVPQAGPTTLPFDALTGVASAIVEPAIREEMLTGAQGWPGKVLLRLAPDASPEAIAAALQAAVERLPGTQRHAPDVIARLAGRKPLELGLAPLRSAYFDHELGSNFLWSAGERVNPVLVAGLGAVALLILALAGANYVNLAAVRVLRRQRELAVRKVLGARARDIAAQCVAEALTVALAATTIGLLLAWLAQPAFAALAGRDLSAMFGAAHVAGVVATGIALGCAAAAYPAWLALRVRPDRALSGKPDTESRGAARARRVLTVLQLAVAMGVAGVALAIAWQARYAAQAAPGFDPRPLTLVDVPEQVRFSDKARGFMAAIAAQPGIDGVAVSLDAVGRSEDTLGRSYQKPGGQGMTLEVRWVGANFFTLYNIRARAGRLFDPRLDRDDDPHPLVLNEVAARTLGFTDPAQAVGQTVLFRDWDGKVSPRSVIGIAPPLRFQSLREPPRPIAFELSTGGATLTVRSALPAARVDALVRQLWPRWFPDALPRIAPAGAVLERNYADDARLARLLAIAAGVALAFSAAGCYALSAHTVQRRAKEIVLRKLHGAPGSAVGLLVLRETGTLAVLGAVAGLPVAALVIERYLAGYVERAPAGQWALPCAVAATVAVALVAAARHAWLATRAAPAAALRV</sequence>
<dbReference type="Pfam" id="PF12704">
    <property type="entry name" value="MacB_PCD"/>
    <property type="match status" value="2"/>
</dbReference>
<evidence type="ECO:0000313" key="12">
    <source>
        <dbReference type="Proteomes" id="UP000290637"/>
    </source>
</evidence>
<evidence type="ECO:0000256" key="1">
    <source>
        <dbReference type="ARBA" id="ARBA00004651"/>
    </source>
</evidence>
<feature type="transmembrane region" description="Helical" evidence="8">
    <location>
        <begin position="52"/>
        <end position="76"/>
    </location>
</feature>
<dbReference type="InterPro" id="IPR050250">
    <property type="entry name" value="Macrolide_Exporter_MacB"/>
</dbReference>
<keyword evidence="4 8" id="KW-1133">Transmembrane helix</keyword>
<dbReference type="Proteomes" id="UP000290637">
    <property type="component" value="Chromosome"/>
</dbReference>
<reference evidence="11 12" key="1">
    <citation type="submission" date="2019-02" db="EMBL/GenBank/DDBJ databases">
        <title>Draft Genome Sequences of Six Type Strains of the Genus Massilia.</title>
        <authorList>
            <person name="Miess H."/>
            <person name="Frediansyhah A."/>
            <person name="Gross H."/>
        </authorList>
    </citation>
    <scope>NUCLEOTIDE SEQUENCE [LARGE SCALE GENOMIC DNA]</scope>
    <source>
        <strain evidence="11 12">DSM 17473</strain>
    </source>
</reference>
<accession>A0A4P6L5C4</accession>
<dbReference type="InterPro" id="IPR003838">
    <property type="entry name" value="ABC3_permease_C"/>
</dbReference>
<dbReference type="GO" id="GO:0022857">
    <property type="term" value="F:transmembrane transporter activity"/>
    <property type="evidence" value="ECO:0007669"/>
    <property type="project" value="TreeGrafter"/>
</dbReference>
<keyword evidence="12" id="KW-1185">Reference proteome</keyword>
<gene>
    <name evidence="11" type="ORF">EWM63_30820</name>
</gene>
<organism evidence="11 12">
    <name type="scientific">Pseudoduganella lutea</name>
    <dbReference type="NCBI Taxonomy" id="321985"/>
    <lineage>
        <taxon>Bacteria</taxon>
        <taxon>Pseudomonadati</taxon>
        <taxon>Pseudomonadota</taxon>
        <taxon>Betaproteobacteria</taxon>
        <taxon>Burkholderiales</taxon>
        <taxon>Oxalobacteraceae</taxon>
        <taxon>Telluria group</taxon>
        <taxon>Pseudoduganella</taxon>
    </lineage>
</organism>
<evidence type="ECO:0000256" key="6">
    <source>
        <dbReference type="ARBA" id="ARBA00038076"/>
    </source>
</evidence>
<keyword evidence="3 8" id="KW-0812">Transmembrane</keyword>
<feature type="region of interest" description="Disordered" evidence="7">
    <location>
        <begin position="1"/>
        <end position="24"/>
    </location>
</feature>
<evidence type="ECO:0000259" key="9">
    <source>
        <dbReference type="Pfam" id="PF02687"/>
    </source>
</evidence>
<dbReference type="PANTHER" id="PTHR30572">
    <property type="entry name" value="MEMBRANE COMPONENT OF TRANSPORTER-RELATED"/>
    <property type="match status" value="1"/>
</dbReference>